<gene>
    <name evidence="3" type="ORF">ECRASSUSDP1_LOCUS29051</name>
</gene>
<evidence type="ECO:0000313" key="3">
    <source>
        <dbReference type="EMBL" id="CAI2387418.1"/>
    </source>
</evidence>
<comment type="caution">
    <text evidence="3">The sequence shown here is derived from an EMBL/GenBank/DDBJ whole genome shotgun (WGS) entry which is preliminary data.</text>
</comment>
<feature type="compositionally biased region" description="Polar residues" evidence="2">
    <location>
        <begin position="48"/>
        <end position="57"/>
    </location>
</feature>
<keyword evidence="1" id="KW-0175">Coiled coil</keyword>
<reference evidence="3" key="1">
    <citation type="submission" date="2023-07" db="EMBL/GenBank/DDBJ databases">
        <authorList>
            <consortium name="AG Swart"/>
            <person name="Singh M."/>
            <person name="Singh A."/>
            <person name="Seah K."/>
            <person name="Emmerich C."/>
        </authorList>
    </citation>
    <scope>NUCLEOTIDE SEQUENCE</scope>
    <source>
        <strain evidence="3">DP1</strain>
    </source>
</reference>
<feature type="region of interest" description="Disordered" evidence="2">
    <location>
        <begin position="48"/>
        <end position="69"/>
    </location>
</feature>
<dbReference type="AlphaFoldDB" id="A0AAD1Y932"/>
<proteinExistence type="predicted"/>
<dbReference type="Proteomes" id="UP001295684">
    <property type="component" value="Unassembled WGS sequence"/>
</dbReference>
<evidence type="ECO:0000313" key="4">
    <source>
        <dbReference type="Proteomes" id="UP001295684"/>
    </source>
</evidence>
<keyword evidence="4" id="KW-1185">Reference proteome</keyword>
<name>A0AAD1Y932_EUPCR</name>
<feature type="coiled-coil region" evidence="1">
    <location>
        <begin position="227"/>
        <end position="406"/>
    </location>
</feature>
<organism evidence="3 4">
    <name type="scientific">Euplotes crassus</name>
    <dbReference type="NCBI Taxonomy" id="5936"/>
    <lineage>
        <taxon>Eukaryota</taxon>
        <taxon>Sar</taxon>
        <taxon>Alveolata</taxon>
        <taxon>Ciliophora</taxon>
        <taxon>Intramacronucleata</taxon>
        <taxon>Spirotrichea</taxon>
        <taxon>Hypotrichia</taxon>
        <taxon>Euplotida</taxon>
        <taxon>Euplotidae</taxon>
        <taxon>Moneuplotes</taxon>
    </lineage>
</organism>
<feature type="compositionally biased region" description="Polar residues" evidence="2">
    <location>
        <begin position="509"/>
        <end position="526"/>
    </location>
</feature>
<accession>A0AAD1Y932</accession>
<evidence type="ECO:0000256" key="2">
    <source>
        <dbReference type="SAM" id="MobiDB-lite"/>
    </source>
</evidence>
<evidence type="ECO:0000256" key="1">
    <source>
        <dbReference type="SAM" id="Coils"/>
    </source>
</evidence>
<dbReference type="EMBL" id="CAMPGE010029928">
    <property type="protein sequence ID" value="CAI2387418.1"/>
    <property type="molecule type" value="Genomic_DNA"/>
</dbReference>
<protein>
    <submittedName>
        <fullName evidence="3">Uncharacterized protein</fullName>
    </submittedName>
</protein>
<sequence length="585" mass="67293">MYQRKKQIFNRQNVIGAAPKMRKVFNKSKNEKPLMASISLIDEGSIQSPRHNVYTPSKRSKYDRSPYKPKNTLAVNRNIQTHRKEKSKDFWETPIHFDSQEITNVSQSRRPFLRKNLSVLAELTGIFKKNSIFRISQNKEIDNEPKTVRNKICVNRISSDNNFTSMCNGYVPKMTVQLTTNNGKTAFRNKDSCVKSIYKKRKNNRLNSSQEFKNLSKLIPSSSGSLYSDMKDRIDRSNSRVKVLMNENQKLNTILSQGSDRQDQYVSEEIEKLTKEMLFWKQKYDEADKLLLVKDKKIQELSGKLQHLEKDLVSYQEEAKSKEAIAKKGLEIAKNESAFLKQELEKANQKCSISQNDKQLNDTQTESYKLKIANLEGKLEAKDKAYNDIKQQIKDMKFELERLRIHKTSHIASMPLDSANLISKNIYESPISKIKSLSDITKPLLGLDSSQVPTNETCFLSSEEPKVTSNIDLASSPTLANLGYTPSMTHENYGSSSVGAALSWGSKPQTAAQLDRTQSPPKNQKFSSRHEELQFNLAEEQRLLSLIRDPPLQYRKRAKQQKLNETLKKVQRKVYELSFEIKRLT</sequence>
<feature type="region of interest" description="Disordered" evidence="2">
    <location>
        <begin position="509"/>
        <end position="531"/>
    </location>
</feature>